<dbReference type="SUPFAM" id="SSF48008">
    <property type="entry name" value="GntR ligand-binding domain-like"/>
    <property type="match status" value="1"/>
</dbReference>
<dbReference type="Proteomes" id="UP000321085">
    <property type="component" value="Unassembled WGS sequence"/>
</dbReference>
<accession>A0A512BKA9</accession>
<evidence type="ECO:0000256" key="1">
    <source>
        <dbReference type="ARBA" id="ARBA00023015"/>
    </source>
</evidence>
<gene>
    <name evidence="5" type="ORF">MAE02_01020</name>
</gene>
<dbReference type="Gene3D" id="1.20.120.530">
    <property type="entry name" value="GntR ligand-binding domain-like"/>
    <property type="match status" value="1"/>
</dbReference>
<dbReference type="Pfam" id="PF07729">
    <property type="entry name" value="FCD"/>
    <property type="match status" value="1"/>
</dbReference>
<dbReference type="GO" id="GO:0003700">
    <property type="term" value="F:DNA-binding transcription factor activity"/>
    <property type="evidence" value="ECO:0007669"/>
    <property type="project" value="InterPro"/>
</dbReference>
<dbReference type="Pfam" id="PF00392">
    <property type="entry name" value="GntR"/>
    <property type="match status" value="1"/>
</dbReference>
<reference evidence="5 6" key="1">
    <citation type="submission" date="2019-07" db="EMBL/GenBank/DDBJ databases">
        <title>Whole genome shotgun sequence of Microvirga aerophila NBRC 106136.</title>
        <authorList>
            <person name="Hosoyama A."/>
            <person name="Uohara A."/>
            <person name="Ohji S."/>
            <person name="Ichikawa N."/>
        </authorList>
    </citation>
    <scope>NUCLEOTIDE SEQUENCE [LARGE SCALE GENOMIC DNA]</scope>
    <source>
        <strain evidence="5 6">NBRC 106136</strain>
    </source>
</reference>
<dbReference type="InterPro" id="IPR036390">
    <property type="entry name" value="WH_DNA-bd_sf"/>
</dbReference>
<dbReference type="GO" id="GO:0003677">
    <property type="term" value="F:DNA binding"/>
    <property type="evidence" value="ECO:0007669"/>
    <property type="project" value="UniProtKB-KW"/>
</dbReference>
<keyword evidence="1" id="KW-0805">Transcription regulation</keyword>
<dbReference type="InterPro" id="IPR008920">
    <property type="entry name" value="TF_FadR/GntR_C"/>
</dbReference>
<dbReference type="InterPro" id="IPR000524">
    <property type="entry name" value="Tscrpt_reg_HTH_GntR"/>
</dbReference>
<name>A0A512BKA9_9HYPH</name>
<dbReference type="OrthoDB" id="8114900at2"/>
<dbReference type="PROSITE" id="PS50949">
    <property type="entry name" value="HTH_GNTR"/>
    <property type="match status" value="1"/>
</dbReference>
<dbReference type="SMART" id="SM00345">
    <property type="entry name" value="HTH_GNTR"/>
    <property type="match status" value="1"/>
</dbReference>
<dbReference type="SMART" id="SM00895">
    <property type="entry name" value="FCD"/>
    <property type="match status" value="1"/>
</dbReference>
<dbReference type="SUPFAM" id="SSF46785">
    <property type="entry name" value="Winged helix' DNA-binding domain"/>
    <property type="match status" value="1"/>
</dbReference>
<evidence type="ECO:0000256" key="2">
    <source>
        <dbReference type="ARBA" id="ARBA00023125"/>
    </source>
</evidence>
<organism evidence="5 6">
    <name type="scientific">Microvirga aerophila</name>
    <dbReference type="NCBI Taxonomy" id="670291"/>
    <lineage>
        <taxon>Bacteria</taxon>
        <taxon>Pseudomonadati</taxon>
        <taxon>Pseudomonadota</taxon>
        <taxon>Alphaproteobacteria</taxon>
        <taxon>Hyphomicrobiales</taxon>
        <taxon>Methylobacteriaceae</taxon>
        <taxon>Microvirga</taxon>
    </lineage>
</organism>
<proteinExistence type="predicted"/>
<dbReference type="Gene3D" id="1.10.10.10">
    <property type="entry name" value="Winged helix-like DNA-binding domain superfamily/Winged helix DNA-binding domain"/>
    <property type="match status" value="1"/>
</dbReference>
<comment type="caution">
    <text evidence="5">The sequence shown here is derived from an EMBL/GenBank/DDBJ whole genome shotgun (WGS) entry which is preliminary data.</text>
</comment>
<evidence type="ECO:0000313" key="5">
    <source>
        <dbReference type="EMBL" id="GEO12406.1"/>
    </source>
</evidence>
<keyword evidence="3" id="KW-0804">Transcription</keyword>
<sequence>MATEASHSLLEDFEGRGPIARQSLHEAIVARVRDMIIEGELAPGTRIHEGNLGGKLGVSRTPLREALKFLASEGLVELSPGRGAVVRQFSAKDVYDSLVVLGALEGLAGRLACEQATDKDIREVRRLHDHMMEMYASRDRLPYFKLNQNIHSAILRLTKNEALAYVHGTLQARLRRIRYIGNEGPEKWAAAVADHEEIISALEARDAERLSKVLTVHMERTWERVRNSI</sequence>
<dbReference type="RefSeq" id="WP_114184312.1">
    <property type="nucleotide sequence ID" value="NZ_BJYU01000001.1"/>
</dbReference>
<keyword evidence="2" id="KW-0238">DNA-binding</keyword>
<evidence type="ECO:0000256" key="3">
    <source>
        <dbReference type="ARBA" id="ARBA00023163"/>
    </source>
</evidence>
<dbReference type="EMBL" id="BJYU01000001">
    <property type="protein sequence ID" value="GEO12406.1"/>
    <property type="molecule type" value="Genomic_DNA"/>
</dbReference>
<dbReference type="AlphaFoldDB" id="A0A512BKA9"/>
<dbReference type="PANTHER" id="PTHR43537">
    <property type="entry name" value="TRANSCRIPTIONAL REGULATOR, GNTR FAMILY"/>
    <property type="match status" value="1"/>
</dbReference>
<evidence type="ECO:0000313" key="6">
    <source>
        <dbReference type="Proteomes" id="UP000321085"/>
    </source>
</evidence>
<feature type="domain" description="HTH gntR-type" evidence="4">
    <location>
        <begin position="22"/>
        <end position="89"/>
    </location>
</feature>
<dbReference type="InterPro" id="IPR036388">
    <property type="entry name" value="WH-like_DNA-bd_sf"/>
</dbReference>
<dbReference type="InterPro" id="IPR011711">
    <property type="entry name" value="GntR_C"/>
</dbReference>
<dbReference type="CDD" id="cd07377">
    <property type="entry name" value="WHTH_GntR"/>
    <property type="match status" value="1"/>
</dbReference>
<keyword evidence="6" id="KW-1185">Reference proteome</keyword>
<protein>
    <submittedName>
        <fullName evidence="5">GntR family transcriptional regulator</fullName>
    </submittedName>
</protein>
<evidence type="ECO:0000259" key="4">
    <source>
        <dbReference type="PROSITE" id="PS50949"/>
    </source>
</evidence>
<dbReference type="PANTHER" id="PTHR43537:SF50">
    <property type="entry name" value="TRANSCRIPTIONAL REGULATORY PROTEIN"/>
    <property type="match status" value="1"/>
</dbReference>